<keyword evidence="3" id="KW-0493">Microtubule</keyword>
<dbReference type="Proteomes" id="UP001227230">
    <property type="component" value="Chromosome 15"/>
</dbReference>
<reference evidence="5 6" key="1">
    <citation type="journal article" date="2023" name="Hortic Res">
        <title>The complete reference genome for grapevine (Vitis vinifera L.) genetics and breeding.</title>
        <authorList>
            <person name="Shi X."/>
            <person name="Cao S."/>
            <person name="Wang X."/>
            <person name="Huang S."/>
            <person name="Wang Y."/>
            <person name="Liu Z."/>
            <person name="Liu W."/>
            <person name="Leng X."/>
            <person name="Peng Y."/>
            <person name="Wang N."/>
            <person name="Wang Y."/>
            <person name="Ma Z."/>
            <person name="Xu X."/>
            <person name="Zhang F."/>
            <person name="Xue H."/>
            <person name="Zhong H."/>
            <person name="Wang Y."/>
            <person name="Zhang K."/>
            <person name="Velt A."/>
            <person name="Avia K."/>
            <person name="Holtgrawe D."/>
            <person name="Grimplet J."/>
            <person name="Matus J.T."/>
            <person name="Ware D."/>
            <person name="Wu X."/>
            <person name="Wang H."/>
            <person name="Liu C."/>
            <person name="Fang Y."/>
            <person name="Rustenholz C."/>
            <person name="Cheng Z."/>
            <person name="Xiao H."/>
            <person name="Zhou Y."/>
        </authorList>
    </citation>
    <scope>NUCLEOTIDE SEQUENCE [LARGE SCALE GENOMIC DNA]</scope>
    <source>
        <strain evidence="6">cv. Pinot noir / PN40024</strain>
        <tissue evidence="5">Leaf</tissue>
    </source>
</reference>
<evidence type="ECO:0000256" key="3">
    <source>
        <dbReference type="ARBA" id="ARBA00022701"/>
    </source>
</evidence>
<dbReference type="InterPro" id="IPR007145">
    <property type="entry name" value="MAP65_Ase1_PRC1"/>
</dbReference>
<organism evidence="5 6">
    <name type="scientific">Vitis vinifera</name>
    <name type="common">Grape</name>
    <dbReference type="NCBI Taxonomy" id="29760"/>
    <lineage>
        <taxon>Eukaryota</taxon>
        <taxon>Viridiplantae</taxon>
        <taxon>Streptophyta</taxon>
        <taxon>Embryophyta</taxon>
        <taxon>Tracheophyta</taxon>
        <taxon>Spermatophyta</taxon>
        <taxon>Magnoliopsida</taxon>
        <taxon>eudicotyledons</taxon>
        <taxon>Gunneridae</taxon>
        <taxon>Pentapetalae</taxon>
        <taxon>rosids</taxon>
        <taxon>Vitales</taxon>
        <taxon>Vitaceae</taxon>
        <taxon>Viteae</taxon>
        <taxon>Vitis</taxon>
    </lineage>
</organism>
<proteinExistence type="inferred from homology"/>
<evidence type="ECO:0000313" key="6">
    <source>
        <dbReference type="Proteomes" id="UP001227230"/>
    </source>
</evidence>
<name>A0ABY9DCS3_VITVI</name>
<sequence length="141" mass="16338">MRKLKCERKKQFVEVLDQLLNISKELCKPREDNLYKIVMDETDLSLKRLPELHRLLLELQDEKSNRVKQVLAHLKTLDSLCKVLGLDFKHTVAEIHPSMDDSIGLKNQSSDTIDKLAATILSLREVKTQRMHKFPCWSSGV</sequence>
<comment type="similarity">
    <text evidence="2">Belongs to the MAP65/ASE1 family.</text>
</comment>
<evidence type="ECO:0000313" key="5">
    <source>
        <dbReference type="EMBL" id="WKA05479.1"/>
    </source>
</evidence>
<evidence type="ECO:0000256" key="4">
    <source>
        <dbReference type="ARBA" id="ARBA00023212"/>
    </source>
</evidence>
<evidence type="ECO:0000256" key="1">
    <source>
        <dbReference type="ARBA" id="ARBA00004245"/>
    </source>
</evidence>
<evidence type="ECO:0000256" key="2">
    <source>
        <dbReference type="ARBA" id="ARBA00006187"/>
    </source>
</evidence>
<dbReference type="Pfam" id="PF03999">
    <property type="entry name" value="MAP65_ASE1"/>
    <property type="match status" value="1"/>
</dbReference>
<dbReference type="PANTHER" id="PTHR19321:SF7">
    <property type="entry name" value="65-KDA MICROTUBULE-ASSOCIATED PROTEIN 3"/>
    <property type="match status" value="1"/>
</dbReference>
<keyword evidence="4" id="KW-0963">Cytoplasm</keyword>
<comment type="subcellular location">
    <subcellularLocation>
        <location evidence="1">Cytoplasm</location>
        <location evidence="1">Cytoskeleton</location>
    </subcellularLocation>
</comment>
<dbReference type="EMBL" id="CP126662">
    <property type="protein sequence ID" value="WKA05479.1"/>
    <property type="molecule type" value="Genomic_DNA"/>
</dbReference>
<gene>
    <name evidence="5" type="ORF">VitviT2T_023443</name>
</gene>
<accession>A0ABY9DCS3</accession>
<protein>
    <submittedName>
        <fullName evidence="5">Uncharacterized protein</fullName>
    </submittedName>
</protein>
<keyword evidence="4" id="KW-0206">Cytoskeleton</keyword>
<keyword evidence="6" id="KW-1185">Reference proteome</keyword>
<dbReference type="PANTHER" id="PTHR19321">
    <property type="entry name" value="PROTEIN REGULATOR OF CYTOKINESIS 1 PRC1-RELATED"/>
    <property type="match status" value="1"/>
</dbReference>